<sequence>MRAYKEGIERRGTVLGEGDEGGILPLGNPVFPLLCIPVYGLLRLRLHLHLWAREKWSNGHYKSRTAHPPLVSHLLPCSPQQLFRGGQTSGITLA</sequence>
<organism evidence="1 2">
    <name type="scientific">Portunus trituberculatus</name>
    <name type="common">Swimming crab</name>
    <name type="synonym">Neptunus trituberculatus</name>
    <dbReference type="NCBI Taxonomy" id="210409"/>
    <lineage>
        <taxon>Eukaryota</taxon>
        <taxon>Metazoa</taxon>
        <taxon>Ecdysozoa</taxon>
        <taxon>Arthropoda</taxon>
        <taxon>Crustacea</taxon>
        <taxon>Multicrustacea</taxon>
        <taxon>Malacostraca</taxon>
        <taxon>Eumalacostraca</taxon>
        <taxon>Eucarida</taxon>
        <taxon>Decapoda</taxon>
        <taxon>Pleocyemata</taxon>
        <taxon>Brachyura</taxon>
        <taxon>Eubrachyura</taxon>
        <taxon>Portunoidea</taxon>
        <taxon>Portunidae</taxon>
        <taxon>Portuninae</taxon>
        <taxon>Portunus</taxon>
    </lineage>
</organism>
<reference evidence="1 2" key="1">
    <citation type="submission" date="2019-05" db="EMBL/GenBank/DDBJ databases">
        <title>Another draft genome of Portunus trituberculatus and its Hox gene families provides insights of decapod evolution.</title>
        <authorList>
            <person name="Jeong J.-H."/>
            <person name="Song I."/>
            <person name="Kim S."/>
            <person name="Choi T."/>
            <person name="Kim D."/>
            <person name="Ryu S."/>
            <person name="Kim W."/>
        </authorList>
    </citation>
    <scope>NUCLEOTIDE SEQUENCE [LARGE SCALE GENOMIC DNA]</scope>
    <source>
        <tissue evidence="1">Muscle</tissue>
    </source>
</reference>
<gene>
    <name evidence="1" type="ORF">E2C01_066742</name>
</gene>
<proteinExistence type="predicted"/>
<accession>A0A5B7HT60</accession>
<dbReference type="AlphaFoldDB" id="A0A5B7HT60"/>
<evidence type="ECO:0000313" key="2">
    <source>
        <dbReference type="Proteomes" id="UP000324222"/>
    </source>
</evidence>
<evidence type="ECO:0000313" key="1">
    <source>
        <dbReference type="EMBL" id="MPC72437.1"/>
    </source>
</evidence>
<name>A0A5B7HT60_PORTR</name>
<keyword evidence="2" id="KW-1185">Reference proteome</keyword>
<comment type="caution">
    <text evidence="1">The sequence shown here is derived from an EMBL/GenBank/DDBJ whole genome shotgun (WGS) entry which is preliminary data.</text>
</comment>
<dbReference type="Proteomes" id="UP000324222">
    <property type="component" value="Unassembled WGS sequence"/>
</dbReference>
<dbReference type="EMBL" id="VSRR010034745">
    <property type="protein sequence ID" value="MPC72437.1"/>
    <property type="molecule type" value="Genomic_DNA"/>
</dbReference>
<protein>
    <submittedName>
        <fullName evidence="1">Uncharacterized protein</fullName>
    </submittedName>
</protein>